<dbReference type="Gene3D" id="3.90.920.10">
    <property type="entry name" value="DNA primase, PRIM domain"/>
    <property type="match status" value="1"/>
</dbReference>
<proteinExistence type="predicted"/>
<evidence type="ECO:0008006" key="2">
    <source>
        <dbReference type="Google" id="ProtNLM"/>
    </source>
</evidence>
<name>A0A0F9Q6A8_9ZZZZ</name>
<organism evidence="1">
    <name type="scientific">marine sediment metagenome</name>
    <dbReference type="NCBI Taxonomy" id="412755"/>
    <lineage>
        <taxon>unclassified sequences</taxon>
        <taxon>metagenomes</taxon>
        <taxon>ecological metagenomes</taxon>
    </lineage>
</organism>
<dbReference type="SUPFAM" id="SSF56747">
    <property type="entry name" value="Prim-pol domain"/>
    <property type="match status" value="1"/>
</dbReference>
<dbReference type="AlphaFoldDB" id="A0A0F9Q6A8"/>
<gene>
    <name evidence="1" type="ORF">LCGC14_0742230</name>
</gene>
<evidence type="ECO:0000313" key="1">
    <source>
        <dbReference type="EMBL" id="KKN39530.1"/>
    </source>
</evidence>
<sequence>MKFIKANWINHIDEFPIMMGIGNPPYQIRIEAIEDFLLKIMEHLDDDIYVSVHSPEKRLVNRFSTLYFDLDNKDLSVALKDGRRFAKWLKEKGFHYRVYFSGSKGFAFYVDFRETEIKDYRDRMDAFLDMLVKDLKITSFDRGVCCDANRISRLPYTVNTKSGKLCVPIDDIQTFEYEHLLSKPNKRILIKRRSSSIIEGFMRITYKKKYQDNTPLSKSDVQTQVNYILSHASQITDGVLNLIWTIIIPSLAIMQYTDDAIISNLRRYLKDNDHYTHKNIAYCNQQLRSFRNRSKKKFIYPMRLDTFTGRFDLGGI</sequence>
<protein>
    <recommendedName>
        <fullName evidence="2">Primase C-terminal 1 domain-containing protein</fullName>
    </recommendedName>
</protein>
<dbReference type="EMBL" id="LAZR01001757">
    <property type="protein sequence ID" value="KKN39530.1"/>
    <property type="molecule type" value="Genomic_DNA"/>
</dbReference>
<reference evidence="1" key="1">
    <citation type="journal article" date="2015" name="Nature">
        <title>Complex archaea that bridge the gap between prokaryotes and eukaryotes.</title>
        <authorList>
            <person name="Spang A."/>
            <person name="Saw J.H."/>
            <person name="Jorgensen S.L."/>
            <person name="Zaremba-Niedzwiedzka K."/>
            <person name="Martijn J."/>
            <person name="Lind A.E."/>
            <person name="van Eijk R."/>
            <person name="Schleper C."/>
            <person name="Guy L."/>
            <person name="Ettema T.J."/>
        </authorList>
    </citation>
    <scope>NUCLEOTIDE SEQUENCE</scope>
</reference>
<accession>A0A0F9Q6A8</accession>
<comment type="caution">
    <text evidence="1">The sequence shown here is derived from an EMBL/GenBank/DDBJ whole genome shotgun (WGS) entry which is preliminary data.</text>
</comment>